<dbReference type="Proteomes" id="UP000077202">
    <property type="component" value="Unassembled WGS sequence"/>
</dbReference>
<organism evidence="2 3">
    <name type="scientific">Marchantia polymorpha subsp. ruderalis</name>
    <dbReference type="NCBI Taxonomy" id="1480154"/>
    <lineage>
        <taxon>Eukaryota</taxon>
        <taxon>Viridiplantae</taxon>
        <taxon>Streptophyta</taxon>
        <taxon>Embryophyta</taxon>
        <taxon>Marchantiophyta</taxon>
        <taxon>Marchantiopsida</taxon>
        <taxon>Marchantiidae</taxon>
        <taxon>Marchantiales</taxon>
        <taxon>Marchantiaceae</taxon>
        <taxon>Marchantia</taxon>
    </lineage>
</organism>
<name>A0A176W0S6_MARPO</name>
<proteinExistence type="predicted"/>
<feature type="region of interest" description="Disordered" evidence="1">
    <location>
        <begin position="75"/>
        <end position="105"/>
    </location>
</feature>
<gene>
    <name evidence="2" type="ORF">AXG93_1085s1030</name>
</gene>
<feature type="compositionally biased region" description="Basic and acidic residues" evidence="1">
    <location>
        <begin position="77"/>
        <end position="95"/>
    </location>
</feature>
<dbReference type="AlphaFoldDB" id="A0A176W0S6"/>
<evidence type="ECO:0000256" key="1">
    <source>
        <dbReference type="SAM" id="MobiDB-lite"/>
    </source>
</evidence>
<accession>A0A176W0S6</accession>
<dbReference type="EMBL" id="LVLJ01002251">
    <property type="protein sequence ID" value="OAE26131.1"/>
    <property type="molecule type" value="Genomic_DNA"/>
</dbReference>
<keyword evidence="3" id="KW-1185">Reference proteome</keyword>
<reference evidence="2" key="1">
    <citation type="submission" date="2016-03" db="EMBL/GenBank/DDBJ databases">
        <title>Mechanisms controlling the formation of the plant cell surface in tip-growing cells are functionally conserved among land plants.</title>
        <authorList>
            <person name="Honkanen S."/>
            <person name="Jones V.A."/>
            <person name="Morieri G."/>
            <person name="Champion C."/>
            <person name="Hetherington A.J."/>
            <person name="Kelly S."/>
            <person name="Saint-Marcoux D."/>
            <person name="Proust H."/>
            <person name="Prescott H."/>
            <person name="Dolan L."/>
        </authorList>
    </citation>
    <scope>NUCLEOTIDE SEQUENCE [LARGE SCALE GENOMIC DNA]</scope>
    <source>
        <tissue evidence="2">Whole gametophyte</tissue>
    </source>
</reference>
<protein>
    <submittedName>
        <fullName evidence="2">Uncharacterized protein</fullName>
    </submittedName>
</protein>
<evidence type="ECO:0000313" key="2">
    <source>
        <dbReference type="EMBL" id="OAE26131.1"/>
    </source>
</evidence>
<sequence length="105" mass="11522">MLDMWRESSAERLYLGGRRSEFTGQTPVNTGVEVEACCYGTGTSTPTFHKEKDFSYLASAAQVEASVVVTRGVARPLEPREATGELDPKRDEGGRPARLPQSFLL</sequence>
<comment type="caution">
    <text evidence="2">The sequence shown here is derived from an EMBL/GenBank/DDBJ whole genome shotgun (WGS) entry which is preliminary data.</text>
</comment>
<evidence type="ECO:0000313" key="3">
    <source>
        <dbReference type="Proteomes" id="UP000077202"/>
    </source>
</evidence>